<dbReference type="EMBL" id="CP011074">
    <property type="protein sequence ID" value="AKF92785.1"/>
    <property type="molecule type" value="Genomic_DNA"/>
</dbReference>
<evidence type="ECO:0000313" key="3">
    <source>
        <dbReference type="EMBL" id="AKF92785.1"/>
    </source>
</evidence>
<gene>
    <name evidence="3" type="ORF">EX87_03235</name>
</gene>
<protein>
    <recommendedName>
        <fullName evidence="2">YcdB/YcdC repeated domain-containing protein</fullName>
    </recommendedName>
</protein>
<evidence type="ECO:0000259" key="2">
    <source>
        <dbReference type="Pfam" id="PF16244"/>
    </source>
</evidence>
<sequence>MKYPNKLVGSVLAASLLATTPMWADQVVSAVHAEGQIAEATLPPAGEKTLSILYTLQPELKGMTRKVEKSRNGVYNVSFYQKIETDKKRLYASVELDEHTGALHSYDNDQEMSDGKKGTLTEDFAKQKSAAFLQVLLGKDFKKYKASKTSKDNNWDAVTYTRYENEMPVFLDRYVVGVNAKGVTYVNAGDTAPLRASSTVFHKPEKILSKEEITKEVASHMELSYRIDPVSGKPMLVYSLESTGYLDAGTGKEVQGVDSNKTTYSDPIAVTPGGKRVTAKNPEEVAKALADHFHVDGQGAAFTVNTGTPADMKSANETIYESKSGGRRITVYVHDNIIAGFQIRNKVELASEAQHNNQPKNAKISYREAQEKAVQYLQPYLDQSVKVLKVDRNQVRMANSTAYSFVFLPVHDGVPVTNQTYLVNVDGQTREIVNFMDGFDKLHAPFPDKKLAISKKAVAEAFLKQYPVQLGYLFPMKDNKLLAKPVLVYSLEMIFSSSLDGQTGKPLK</sequence>
<organism evidence="3">
    <name type="scientific">Brevibacillus laterosporus</name>
    <name type="common">Bacillus laterosporus</name>
    <dbReference type="NCBI Taxonomy" id="1465"/>
    <lineage>
        <taxon>Bacteria</taxon>
        <taxon>Bacillati</taxon>
        <taxon>Bacillota</taxon>
        <taxon>Bacilli</taxon>
        <taxon>Bacillales</taxon>
        <taxon>Paenibacillaceae</taxon>
        <taxon>Brevibacillus</taxon>
    </lineage>
</organism>
<keyword evidence="1" id="KW-0732">Signal</keyword>
<evidence type="ECO:0000256" key="1">
    <source>
        <dbReference type="SAM" id="SignalP"/>
    </source>
</evidence>
<name>A0A0F7EED7_BRELA</name>
<feature type="domain" description="YcdB/YcdC repeated" evidence="2">
    <location>
        <begin position="86"/>
        <end position="182"/>
    </location>
</feature>
<proteinExistence type="predicted"/>
<feature type="domain" description="YcdB/YcdC repeated" evidence="2">
    <location>
        <begin position="354"/>
        <end position="436"/>
    </location>
</feature>
<feature type="chain" id="PRO_5002515094" description="YcdB/YcdC repeated domain-containing protein" evidence="1">
    <location>
        <begin position="25"/>
        <end position="508"/>
    </location>
</feature>
<reference evidence="3" key="1">
    <citation type="submission" date="2015-03" db="EMBL/GenBank/DDBJ databases">
        <title>MIGS Cultured Bacterial/Archaeal sample from Brevibacillus laterosporus.</title>
        <authorList>
            <person name="Zeng D."/>
            <person name="Zhu L."/>
            <person name="Dong G."/>
            <person name="Ye W."/>
            <person name="Ren D."/>
            <person name="Wu L."/>
            <person name="Xu J."/>
            <person name="Li G."/>
            <person name="Guo L."/>
        </authorList>
    </citation>
    <scope>NUCLEOTIDE SEQUENCE</scope>
    <source>
        <strain evidence="3">B9</strain>
    </source>
</reference>
<dbReference type="InterPro" id="IPR032599">
    <property type="entry name" value="YcdB/YcdC_rep_domain"/>
</dbReference>
<dbReference type="RefSeq" id="WP_031411442.1">
    <property type="nucleotide sequence ID" value="NZ_CP011074.1"/>
</dbReference>
<feature type="signal peptide" evidence="1">
    <location>
        <begin position="1"/>
        <end position="24"/>
    </location>
</feature>
<accession>A0A0F7EED7</accession>
<dbReference type="Pfam" id="PF16244">
    <property type="entry name" value="DUF4901"/>
    <property type="match status" value="2"/>
</dbReference>
<dbReference type="AlphaFoldDB" id="A0A0F7EED7"/>